<reference evidence="2" key="1">
    <citation type="submission" date="2023-08" db="EMBL/GenBank/DDBJ databases">
        <authorList>
            <person name="Chen Y."/>
            <person name="Shah S."/>
            <person name="Dougan E. K."/>
            <person name="Thang M."/>
            <person name="Chan C."/>
        </authorList>
    </citation>
    <scope>NUCLEOTIDE SEQUENCE</scope>
</reference>
<feature type="non-terminal residue" evidence="2">
    <location>
        <position position="338"/>
    </location>
</feature>
<sequence>MRLALLLALRILAAGEAPPGAVPSSGTEAWYADYELRFRPEDAGAPAVLWRLPAWQFQEDIGNFYHQNGRPPLSPAFFVSSMQPPSQLQILQECPGLLLSSTILAAQARQSAGDCAQAHGLFQQALAWIAQLMSSRLGARIDLTWPMEEAVLLDAVAQASSLLPGWPIEAAVARFLQGSCQAAGQLSCHDAKLDLVVAVCNEDLSWLQAFPDARLWIYAKCGLQDLRLKLAAAPCVVFQELPNLAMESLAYATHMDRNYGGFADFTLFLQGKPFEHAPHILVEDAVGAIRAGLYAVPFLHLNSRRFLAGSSFCLRDLFQRLFPESTVPEVFASYCCSQ</sequence>
<dbReference type="EMBL" id="CAUJNA010000426">
    <property type="protein sequence ID" value="CAJ1376896.1"/>
    <property type="molecule type" value="Genomic_DNA"/>
</dbReference>
<keyword evidence="1" id="KW-0732">Signal</keyword>
<name>A0AA36HXH9_9DINO</name>
<protein>
    <submittedName>
        <fullName evidence="2">Uncharacterized protein</fullName>
    </submittedName>
</protein>
<dbReference type="Proteomes" id="UP001178507">
    <property type="component" value="Unassembled WGS sequence"/>
</dbReference>
<gene>
    <name evidence="2" type="ORF">EVOR1521_LOCUS5837</name>
</gene>
<evidence type="ECO:0000313" key="3">
    <source>
        <dbReference type="Proteomes" id="UP001178507"/>
    </source>
</evidence>
<feature type="chain" id="PRO_5041263815" evidence="1">
    <location>
        <begin position="16"/>
        <end position="338"/>
    </location>
</feature>
<evidence type="ECO:0000256" key="1">
    <source>
        <dbReference type="SAM" id="SignalP"/>
    </source>
</evidence>
<feature type="signal peptide" evidence="1">
    <location>
        <begin position="1"/>
        <end position="15"/>
    </location>
</feature>
<proteinExistence type="predicted"/>
<keyword evidence="3" id="KW-1185">Reference proteome</keyword>
<comment type="caution">
    <text evidence="2">The sequence shown here is derived from an EMBL/GenBank/DDBJ whole genome shotgun (WGS) entry which is preliminary data.</text>
</comment>
<organism evidence="2 3">
    <name type="scientific">Effrenium voratum</name>
    <dbReference type="NCBI Taxonomy" id="2562239"/>
    <lineage>
        <taxon>Eukaryota</taxon>
        <taxon>Sar</taxon>
        <taxon>Alveolata</taxon>
        <taxon>Dinophyceae</taxon>
        <taxon>Suessiales</taxon>
        <taxon>Symbiodiniaceae</taxon>
        <taxon>Effrenium</taxon>
    </lineage>
</organism>
<accession>A0AA36HXH9</accession>
<evidence type="ECO:0000313" key="2">
    <source>
        <dbReference type="EMBL" id="CAJ1376896.1"/>
    </source>
</evidence>
<dbReference type="AlphaFoldDB" id="A0AA36HXH9"/>